<evidence type="ECO:0000256" key="1">
    <source>
        <dbReference type="ARBA" id="ARBA00022737"/>
    </source>
</evidence>
<feature type="region of interest" description="Disordered" evidence="5">
    <location>
        <begin position="1"/>
        <end position="20"/>
    </location>
</feature>
<feature type="region of interest" description="Disordered" evidence="5">
    <location>
        <begin position="607"/>
        <end position="629"/>
    </location>
</feature>
<feature type="repeat" description="ANK" evidence="3">
    <location>
        <begin position="342"/>
        <end position="374"/>
    </location>
</feature>
<dbReference type="GO" id="GO:0033309">
    <property type="term" value="C:SBF transcription complex"/>
    <property type="evidence" value="ECO:0007669"/>
    <property type="project" value="TreeGrafter"/>
</dbReference>
<accession>A0AAV5R2F6</accession>
<keyword evidence="1" id="KW-0677">Repeat</keyword>
<keyword evidence="4" id="KW-0175">Coiled coil</keyword>
<feature type="repeat" description="ANK" evidence="3">
    <location>
        <begin position="211"/>
        <end position="243"/>
    </location>
</feature>
<feature type="compositionally biased region" description="Basic and acidic residues" evidence="5">
    <location>
        <begin position="41"/>
        <end position="63"/>
    </location>
</feature>
<dbReference type="SMART" id="SM00248">
    <property type="entry name" value="ANK"/>
    <property type="match status" value="2"/>
</dbReference>
<dbReference type="GO" id="GO:0003713">
    <property type="term" value="F:transcription coactivator activity"/>
    <property type="evidence" value="ECO:0007669"/>
    <property type="project" value="TreeGrafter"/>
</dbReference>
<evidence type="ECO:0000256" key="2">
    <source>
        <dbReference type="ARBA" id="ARBA00023043"/>
    </source>
</evidence>
<keyword evidence="7" id="KW-1185">Reference proteome</keyword>
<feature type="region of interest" description="Disordered" evidence="5">
    <location>
        <begin position="32"/>
        <end position="114"/>
    </location>
</feature>
<name>A0AAV5R2F6_PICKL</name>
<dbReference type="PANTHER" id="PTHR43828:SF3">
    <property type="entry name" value="CHROMO DOMAIN-CONTAINING PROTEIN"/>
    <property type="match status" value="1"/>
</dbReference>
<evidence type="ECO:0000256" key="3">
    <source>
        <dbReference type="PROSITE-ProRule" id="PRU00023"/>
    </source>
</evidence>
<dbReference type="InterPro" id="IPR051642">
    <property type="entry name" value="SWI6-like"/>
</dbReference>
<evidence type="ECO:0000256" key="4">
    <source>
        <dbReference type="SAM" id="Coils"/>
    </source>
</evidence>
<dbReference type="Proteomes" id="UP001378960">
    <property type="component" value="Unassembled WGS sequence"/>
</dbReference>
<dbReference type="InterPro" id="IPR002110">
    <property type="entry name" value="Ankyrin_rpt"/>
</dbReference>
<keyword evidence="2 3" id="KW-0040">ANK repeat</keyword>
<feature type="region of interest" description="Disordered" evidence="5">
    <location>
        <begin position="429"/>
        <end position="469"/>
    </location>
</feature>
<dbReference type="GO" id="GO:0045944">
    <property type="term" value="P:positive regulation of transcription by RNA polymerase II"/>
    <property type="evidence" value="ECO:0007669"/>
    <property type="project" value="UniProtKB-ARBA"/>
</dbReference>
<dbReference type="GO" id="GO:0030907">
    <property type="term" value="C:MBF transcription complex"/>
    <property type="evidence" value="ECO:0007669"/>
    <property type="project" value="TreeGrafter"/>
</dbReference>
<dbReference type="Pfam" id="PF00023">
    <property type="entry name" value="Ank"/>
    <property type="match status" value="1"/>
</dbReference>
<dbReference type="InterPro" id="IPR036770">
    <property type="entry name" value="Ankyrin_rpt-contain_sf"/>
</dbReference>
<dbReference type="PROSITE" id="PS50297">
    <property type="entry name" value="ANK_REP_REGION"/>
    <property type="match status" value="1"/>
</dbReference>
<feature type="compositionally biased region" description="Low complexity" evidence="5">
    <location>
        <begin position="82"/>
        <end position="105"/>
    </location>
</feature>
<dbReference type="AlphaFoldDB" id="A0AAV5R2F6"/>
<organism evidence="6 7">
    <name type="scientific">Pichia kluyveri</name>
    <name type="common">Yeast</name>
    <dbReference type="NCBI Taxonomy" id="36015"/>
    <lineage>
        <taxon>Eukaryota</taxon>
        <taxon>Fungi</taxon>
        <taxon>Dikarya</taxon>
        <taxon>Ascomycota</taxon>
        <taxon>Saccharomycotina</taxon>
        <taxon>Pichiomycetes</taxon>
        <taxon>Pichiales</taxon>
        <taxon>Pichiaceae</taxon>
        <taxon>Pichia</taxon>
    </lineage>
</organism>
<feature type="compositionally biased region" description="Polar residues" evidence="5">
    <location>
        <begin position="460"/>
        <end position="469"/>
    </location>
</feature>
<feature type="compositionally biased region" description="Low complexity" evidence="5">
    <location>
        <begin position="440"/>
        <end position="450"/>
    </location>
</feature>
<evidence type="ECO:0000256" key="5">
    <source>
        <dbReference type="SAM" id="MobiDB-lite"/>
    </source>
</evidence>
<sequence>MDMPHMQHLDNGEKMDGQNGMELDHEDVTVSPLLPTQPISDTEHVDHETDTLNNDDVIKHNDDMNVSPMKRKSSISHGNETNNNNKDNNDGSNDNDNNDNNDNNNPPQSPTKRSKQELLLNTELKYFDHDLVLGTENAPFTLKPLNEDNLVNENSKVIMSSLFLPYQNEVTLDQILSNEISIEGDEDNDGTNKKSIIDKDEINIDVPIDDNGQTALHLAATLGKISLVEELINKHANRFRGDNEGQTALIRVVHTTNCFELLCFSELLDLLYPTITLLDNRGRTILHHIAISCGLKGRYDSSKYYLETLLEWVVKKGNKVKSNNSLTLTNFIKDVVNKSDKYGNTCLNYATLAGNKYIVSQLLDIGADPYKANKIGVTPGDYGIDVDSTINNGFLSTFKDPENFKDINDGKLNSINEKIKIENKSNAIYSDGENDKINTNRDNNNSNGDDTNNRKDHGDNNVNNKLNSGSEFKEKFNSLEILDSMQKFIDNIGKEFREEMNEKYEQIDRLNPILKEKTLELSYKRKQYDELQNMIGKITKMNNKIENLNKAIEEEEREFQSEIQNLTIDINQDNCLGEFDADQPFTIVSLYEDVEKIVEQLLQENIEKSQKDEKNTDNNNDNNNDNEINDENIDELEILKNISVNDILKHYQKDNIEEIIKDIPPSVVLDARIRAYKENNSILEERMKQRKNLNKELEAQFRRIIGICINTDPKEIDDKLLSSLLLSVENDPDPELGQIRKVLQIVGEIGDDGSER</sequence>
<evidence type="ECO:0000313" key="6">
    <source>
        <dbReference type="EMBL" id="GMM45610.1"/>
    </source>
</evidence>
<gene>
    <name evidence="6" type="ORF">DAPK24_021850</name>
</gene>
<evidence type="ECO:0000313" key="7">
    <source>
        <dbReference type="Proteomes" id="UP001378960"/>
    </source>
</evidence>
<dbReference type="Pfam" id="PF12796">
    <property type="entry name" value="Ank_2"/>
    <property type="match status" value="1"/>
</dbReference>
<dbReference type="PANTHER" id="PTHR43828">
    <property type="entry name" value="ASPARAGINASE"/>
    <property type="match status" value="1"/>
</dbReference>
<dbReference type="PROSITE" id="PS50088">
    <property type="entry name" value="ANK_REPEAT"/>
    <property type="match status" value="2"/>
</dbReference>
<feature type="coiled-coil region" evidence="4">
    <location>
        <begin position="673"/>
        <end position="703"/>
    </location>
</feature>
<dbReference type="SUPFAM" id="SSF48403">
    <property type="entry name" value="Ankyrin repeat"/>
    <property type="match status" value="1"/>
</dbReference>
<dbReference type="Gene3D" id="1.25.40.20">
    <property type="entry name" value="Ankyrin repeat-containing domain"/>
    <property type="match status" value="1"/>
</dbReference>
<dbReference type="EMBL" id="BTGB01000002">
    <property type="protein sequence ID" value="GMM45610.1"/>
    <property type="molecule type" value="Genomic_DNA"/>
</dbReference>
<comment type="caution">
    <text evidence="6">The sequence shown here is derived from an EMBL/GenBank/DDBJ whole genome shotgun (WGS) entry which is preliminary data.</text>
</comment>
<reference evidence="6 7" key="1">
    <citation type="journal article" date="2023" name="Elife">
        <title>Identification of key yeast species and microbe-microbe interactions impacting larval growth of Drosophila in the wild.</title>
        <authorList>
            <person name="Mure A."/>
            <person name="Sugiura Y."/>
            <person name="Maeda R."/>
            <person name="Honda K."/>
            <person name="Sakurai N."/>
            <person name="Takahashi Y."/>
            <person name="Watada M."/>
            <person name="Katoh T."/>
            <person name="Gotoh A."/>
            <person name="Gotoh Y."/>
            <person name="Taniguchi I."/>
            <person name="Nakamura K."/>
            <person name="Hayashi T."/>
            <person name="Katayama T."/>
            <person name="Uemura T."/>
            <person name="Hattori Y."/>
        </authorList>
    </citation>
    <scope>NUCLEOTIDE SEQUENCE [LARGE SCALE GENOMIC DNA]</scope>
    <source>
        <strain evidence="6 7">PK-24</strain>
    </source>
</reference>
<proteinExistence type="predicted"/>
<feature type="compositionally biased region" description="Basic and acidic residues" evidence="5">
    <location>
        <begin position="607"/>
        <end position="616"/>
    </location>
</feature>
<feature type="compositionally biased region" description="Low complexity" evidence="5">
    <location>
        <begin position="617"/>
        <end position="626"/>
    </location>
</feature>
<protein>
    <submittedName>
        <fullName evidence="6">Transcriptional regulator</fullName>
    </submittedName>
</protein>